<keyword evidence="2" id="KW-1185">Reference proteome</keyword>
<dbReference type="Proteomes" id="UP001320706">
    <property type="component" value="Unassembled WGS sequence"/>
</dbReference>
<proteinExistence type="predicted"/>
<dbReference type="EMBL" id="JAMKPW020000005">
    <property type="protein sequence ID" value="KAK8217480.1"/>
    <property type="molecule type" value="Genomic_DNA"/>
</dbReference>
<evidence type="ECO:0000313" key="2">
    <source>
        <dbReference type="Proteomes" id="UP001320706"/>
    </source>
</evidence>
<organism evidence="1 2">
    <name type="scientific">Zalaria obscura</name>
    <dbReference type="NCBI Taxonomy" id="2024903"/>
    <lineage>
        <taxon>Eukaryota</taxon>
        <taxon>Fungi</taxon>
        <taxon>Dikarya</taxon>
        <taxon>Ascomycota</taxon>
        <taxon>Pezizomycotina</taxon>
        <taxon>Dothideomycetes</taxon>
        <taxon>Dothideomycetidae</taxon>
        <taxon>Dothideales</taxon>
        <taxon>Zalariaceae</taxon>
        <taxon>Zalaria</taxon>
    </lineage>
</organism>
<accession>A0ACC3SL90</accession>
<comment type="caution">
    <text evidence="1">The sequence shown here is derived from an EMBL/GenBank/DDBJ whole genome shotgun (WGS) entry which is preliminary data.</text>
</comment>
<protein>
    <submittedName>
        <fullName evidence="1">Uncharacterized protein</fullName>
    </submittedName>
</protein>
<reference evidence="1" key="1">
    <citation type="submission" date="2024-02" db="EMBL/GenBank/DDBJ databases">
        <title>Metagenome Assembled Genome of Zalaria obscura JY119.</title>
        <authorList>
            <person name="Vighnesh L."/>
            <person name="Jagadeeshwari U."/>
            <person name="Venkata Ramana C."/>
            <person name="Sasikala C."/>
        </authorList>
    </citation>
    <scope>NUCLEOTIDE SEQUENCE</scope>
    <source>
        <strain evidence="1">JY119</strain>
    </source>
</reference>
<name>A0ACC3SL90_9PEZI</name>
<evidence type="ECO:0000313" key="1">
    <source>
        <dbReference type="EMBL" id="KAK8217480.1"/>
    </source>
</evidence>
<gene>
    <name evidence="1" type="ORF">M8818_001238</name>
</gene>
<sequence>MKFDNGHHARMSVSGAIGGALYGKERLAGRAAFNARYPLHVPGPCVVPNPSRAFADLLASVGAVGRTTRQSDEYIVQALEQWWLEWNQRTYKKYLKDKEAQDKQYGAFVLDPSLFDS</sequence>